<proteinExistence type="inferred from homology"/>
<comment type="subcellular location">
    <subcellularLocation>
        <location evidence="1">Cell envelope</location>
    </subcellularLocation>
</comment>
<dbReference type="SUPFAM" id="SSF53822">
    <property type="entry name" value="Periplasmic binding protein-like I"/>
    <property type="match status" value="1"/>
</dbReference>
<feature type="domain" description="Periplasmic binding protein" evidence="5">
    <location>
        <begin position="65"/>
        <end position="322"/>
    </location>
</feature>
<gene>
    <name evidence="6" type="ORF">ET464_06940</name>
</gene>
<dbReference type="AlphaFoldDB" id="A0A4P6ETD1"/>
<dbReference type="Pfam" id="PF13407">
    <property type="entry name" value="Peripla_BP_4"/>
    <property type="match status" value="1"/>
</dbReference>
<protein>
    <submittedName>
        <fullName evidence="6">Sugar ABC transporter substrate-binding protein</fullName>
    </submittedName>
</protein>
<evidence type="ECO:0000313" key="7">
    <source>
        <dbReference type="Proteomes" id="UP000293568"/>
    </source>
</evidence>
<evidence type="ECO:0000259" key="5">
    <source>
        <dbReference type="Pfam" id="PF13407"/>
    </source>
</evidence>
<feature type="signal peptide" evidence="4">
    <location>
        <begin position="1"/>
        <end position="21"/>
    </location>
</feature>
<evidence type="ECO:0000256" key="4">
    <source>
        <dbReference type="SAM" id="SignalP"/>
    </source>
</evidence>
<dbReference type="Proteomes" id="UP000293568">
    <property type="component" value="Chromosome"/>
</dbReference>
<feature type="chain" id="PRO_5038423428" evidence="4">
    <location>
        <begin position="22"/>
        <end position="375"/>
    </location>
</feature>
<dbReference type="GO" id="GO:0030288">
    <property type="term" value="C:outer membrane-bounded periplasmic space"/>
    <property type="evidence" value="ECO:0007669"/>
    <property type="project" value="TreeGrafter"/>
</dbReference>
<keyword evidence="7" id="KW-1185">Reference proteome</keyword>
<dbReference type="GO" id="GO:0030246">
    <property type="term" value="F:carbohydrate binding"/>
    <property type="evidence" value="ECO:0007669"/>
    <property type="project" value="TreeGrafter"/>
</dbReference>
<accession>A0A4P6ETD1</accession>
<dbReference type="PANTHER" id="PTHR30036">
    <property type="entry name" value="D-XYLOSE-BINDING PERIPLASMIC PROTEIN"/>
    <property type="match status" value="1"/>
</dbReference>
<evidence type="ECO:0000256" key="2">
    <source>
        <dbReference type="ARBA" id="ARBA00007639"/>
    </source>
</evidence>
<evidence type="ECO:0000313" key="6">
    <source>
        <dbReference type="EMBL" id="QAY66172.1"/>
    </source>
</evidence>
<dbReference type="Gene3D" id="3.40.50.2300">
    <property type="match status" value="2"/>
</dbReference>
<dbReference type="EMBL" id="CP035492">
    <property type="protein sequence ID" value="QAY66172.1"/>
    <property type="molecule type" value="Genomic_DNA"/>
</dbReference>
<dbReference type="CDD" id="cd06305">
    <property type="entry name" value="PBP1_methylthioribose_binding-like"/>
    <property type="match status" value="1"/>
</dbReference>
<name>A0A4P6ETD1_9BACL</name>
<comment type="similarity">
    <text evidence="2">Belongs to the bacterial solute-binding protein 2 family.</text>
</comment>
<dbReference type="OrthoDB" id="7041874at2"/>
<organism evidence="6 7">
    <name type="scientific">Paenibacillus protaetiae</name>
    <dbReference type="NCBI Taxonomy" id="2509456"/>
    <lineage>
        <taxon>Bacteria</taxon>
        <taxon>Bacillati</taxon>
        <taxon>Bacillota</taxon>
        <taxon>Bacilli</taxon>
        <taxon>Bacillales</taxon>
        <taxon>Paenibacillaceae</taxon>
        <taxon>Paenibacillus</taxon>
    </lineage>
</organism>
<evidence type="ECO:0000256" key="1">
    <source>
        <dbReference type="ARBA" id="ARBA00004196"/>
    </source>
</evidence>
<dbReference type="RefSeq" id="WP_129439478.1">
    <property type="nucleotide sequence ID" value="NZ_CP035492.1"/>
</dbReference>
<dbReference type="KEGG" id="pprt:ET464_06940"/>
<dbReference type="InterPro" id="IPR025997">
    <property type="entry name" value="SBP_2_dom"/>
</dbReference>
<feature type="region of interest" description="Disordered" evidence="3">
    <location>
        <begin position="32"/>
        <end position="52"/>
    </location>
</feature>
<keyword evidence="4" id="KW-0732">Signal</keyword>
<dbReference type="PROSITE" id="PS51257">
    <property type="entry name" value="PROKAR_LIPOPROTEIN"/>
    <property type="match status" value="1"/>
</dbReference>
<dbReference type="PANTHER" id="PTHR30036:SF7">
    <property type="entry name" value="ABC TRANSPORTER PERIPLASMIC-BINDING PROTEIN YPHF"/>
    <property type="match status" value="1"/>
</dbReference>
<sequence length="375" mass="40428">MKKISKISLSLLLAAVLVIIAACGNKNTTNNANSGAAESAAPSQDAASAAPSGDSDLASLKGKKVALVMQFNTGTFSAQYVEGVKEQVEKFGGKVQVFASDNDLVKMASNLDAAINQGYDGILLDHGQASALEAGAKKAVAKGIKVISFDSDLNVDGVTMLQQDDQKMADLTLEQLAKDTGGKGNIVKVWVAGFAPMERRQISYKAFQAKYPDIKEVAAFGNANNPQVDTQAQMKAILTKYPKPGQITAVWAAWDEFAKGAARAIQEAGRTDIKVYGIDMSDEDLQMIQDPNSPWIASAATDPKDIGRVQVRTLYKMLKGEQVDKTITLESVYVSRDQLPTDKKINTTELAQYVDGWGSSTQNYEDWMKELEAQN</sequence>
<dbReference type="InterPro" id="IPR028082">
    <property type="entry name" value="Peripla_BP_I"/>
</dbReference>
<evidence type="ECO:0000256" key="3">
    <source>
        <dbReference type="SAM" id="MobiDB-lite"/>
    </source>
</evidence>
<dbReference type="InterPro" id="IPR050555">
    <property type="entry name" value="Bact_Solute-Bind_Prot2"/>
</dbReference>
<reference evidence="6 7" key="1">
    <citation type="submission" date="2019-01" db="EMBL/GenBank/DDBJ databases">
        <title>Genome sequencing of strain FW100M-2.</title>
        <authorList>
            <person name="Heo J."/>
            <person name="Kim S.-J."/>
            <person name="Kim J.-S."/>
            <person name="Hong S.-B."/>
            <person name="Kwon S.-W."/>
        </authorList>
    </citation>
    <scope>NUCLEOTIDE SEQUENCE [LARGE SCALE GENOMIC DNA]</scope>
    <source>
        <strain evidence="6 7">FW100M-2</strain>
    </source>
</reference>